<protein>
    <submittedName>
        <fullName evidence="2">Uncharacterized protein</fullName>
    </submittedName>
</protein>
<evidence type="ECO:0000313" key="2">
    <source>
        <dbReference type="EMBL" id="MPC83540.1"/>
    </source>
</evidence>
<proteinExistence type="predicted"/>
<dbReference type="Proteomes" id="UP000324222">
    <property type="component" value="Unassembled WGS sequence"/>
</dbReference>
<dbReference type="AlphaFoldDB" id="A0A5B7IGH9"/>
<comment type="caution">
    <text evidence="2">The sequence shown here is derived from an EMBL/GenBank/DDBJ whole genome shotgun (WGS) entry which is preliminary data.</text>
</comment>
<keyword evidence="3" id="KW-1185">Reference proteome</keyword>
<feature type="region of interest" description="Disordered" evidence="1">
    <location>
        <begin position="17"/>
        <end position="44"/>
    </location>
</feature>
<name>A0A5B7IGH9_PORTR</name>
<reference evidence="2 3" key="1">
    <citation type="submission" date="2019-05" db="EMBL/GenBank/DDBJ databases">
        <title>Another draft genome of Portunus trituberculatus and its Hox gene families provides insights of decapod evolution.</title>
        <authorList>
            <person name="Jeong J.-H."/>
            <person name="Song I."/>
            <person name="Kim S."/>
            <person name="Choi T."/>
            <person name="Kim D."/>
            <person name="Ryu S."/>
            <person name="Kim W."/>
        </authorList>
    </citation>
    <scope>NUCLEOTIDE SEQUENCE [LARGE SCALE GENOMIC DNA]</scope>
    <source>
        <tissue evidence="2">Muscle</tissue>
    </source>
</reference>
<evidence type="ECO:0000313" key="3">
    <source>
        <dbReference type="Proteomes" id="UP000324222"/>
    </source>
</evidence>
<dbReference type="EMBL" id="VSRR010062788">
    <property type="protein sequence ID" value="MPC83540.1"/>
    <property type="molecule type" value="Genomic_DNA"/>
</dbReference>
<gene>
    <name evidence="2" type="ORF">E2C01_078252</name>
</gene>
<evidence type="ECO:0000256" key="1">
    <source>
        <dbReference type="SAM" id="MobiDB-lite"/>
    </source>
</evidence>
<accession>A0A5B7IGH9</accession>
<organism evidence="2 3">
    <name type="scientific">Portunus trituberculatus</name>
    <name type="common">Swimming crab</name>
    <name type="synonym">Neptunus trituberculatus</name>
    <dbReference type="NCBI Taxonomy" id="210409"/>
    <lineage>
        <taxon>Eukaryota</taxon>
        <taxon>Metazoa</taxon>
        <taxon>Ecdysozoa</taxon>
        <taxon>Arthropoda</taxon>
        <taxon>Crustacea</taxon>
        <taxon>Multicrustacea</taxon>
        <taxon>Malacostraca</taxon>
        <taxon>Eumalacostraca</taxon>
        <taxon>Eucarida</taxon>
        <taxon>Decapoda</taxon>
        <taxon>Pleocyemata</taxon>
        <taxon>Brachyura</taxon>
        <taxon>Eubrachyura</taxon>
        <taxon>Portunoidea</taxon>
        <taxon>Portunidae</taxon>
        <taxon>Portuninae</taxon>
        <taxon>Portunus</taxon>
    </lineage>
</organism>
<sequence length="65" mass="7002">MALAMVRPWPHWNLRERETVSEGTKGGPSRRVTGSQGPTKRGIHTPAANTALVSCGTSLTSEDQQ</sequence>